<dbReference type="InterPro" id="IPR037175">
    <property type="entry name" value="KFase_sf"/>
</dbReference>
<organism evidence="1 2">
    <name type="scientific">Acidilutibacter cellobiosedens</name>
    <dbReference type="NCBI Taxonomy" id="2507161"/>
    <lineage>
        <taxon>Bacteria</taxon>
        <taxon>Bacillati</taxon>
        <taxon>Bacillota</taxon>
        <taxon>Tissierellia</taxon>
        <taxon>Tissierellales</taxon>
        <taxon>Acidilutibacteraceae</taxon>
        <taxon>Acidilutibacter</taxon>
    </lineage>
</organism>
<dbReference type="SUPFAM" id="SSF102198">
    <property type="entry name" value="Putative cyclase"/>
    <property type="match status" value="1"/>
</dbReference>
<dbReference type="GO" id="GO:0019441">
    <property type="term" value="P:L-tryptophan catabolic process to kynurenine"/>
    <property type="evidence" value="ECO:0007669"/>
    <property type="project" value="InterPro"/>
</dbReference>
<dbReference type="GO" id="GO:0004061">
    <property type="term" value="F:arylformamidase activity"/>
    <property type="evidence" value="ECO:0007669"/>
    <property type="project" value="InterPro"/>
</dbReference>
<evidence type="ECO:0000313" key="1">
    <source>
        <dbReference type="EMBL" id="QAT60494.1"/>
    </source>
</evidence>
<dbReference type="EMBL" id="CP035282">
    <property type="protein sequence ID" value="QAT60494.1"/>
    <property type="molecule type" value="Genomic_DNA"/>
</dbReference>
<dbReference type="PANTHER" id="PTHR31118:SF12">
    <property type="entry name" value="CYCLASE-LIKE PROTEIN 2"/>
    <property type="match status" value="1"/>
</dbReference>
<dbReference type="KEGG" id="spoa:EQM13_02350"/>
<reference evidence="2" key="1">
    <citation type="submission" date="2019-01" db="EMBL/GenBank/DDBJ databases">
        <title>Draft genomes of a novel of Sporanaerobacter strains.</title>
        <authorList>
            <person name="Ma S."/>
        </authorList>
    </citation>
    <scope>NUCLEOTIDE SEQUENCE [LARGE SCALE GENOMIC DNA]</scope>
    <source>
        <strain evidence="2">NJN-17</strain>
    </source>
</reference>
<evidence type="ECO:0000313" key="2">
    <source>
        <dbReference type="Proteomes" id="UP000287969"/>
    </source>
</evidence>
<dbReference type="OrthoDB" id="9796085at2"/>
<dbReference type="InterPro" id="IPR007325">
    <property type="entry name" value="KFase/CYL"/>
</dbReference>
<dbReference type="PANTHER" id="PTHR31118">
    <property type="entry name" value="CYCLASE-LIKE PROTEIN 2"/>
    <property type="match status" value="1"/>
</dbReference>
<sequence>MKIHDISVKIEKNMMKYYSLRDVIHTFERDYSKGDNMSLSSISMQMHLGTHLDSPYHYIKEGKRIDEIPLEKFCGKVQVIEINEKEIKAEDIKTKGIKCDKLLFKTPYSKDLNNKNKDASLSYFSEDAADYLADTNVDLIGIDSFSIDRSGAKEKYVHKKILGAGKIALEGINLYDIDEGFYYLYAFPLNIKGAEGAPCRAVLIEGEIL</sequence>
<dbReference type="Proteomes" id="UP000287969">
    <property type="component" value="Chromosome"/>
</dbReference>
<accession>A0A410Q9D6</accession>
<name>A0A410Q9D6_9FIRM</name>
<gene>
    <name evidence="1" type="ORF">EQM13_02350</name>
</gene>
<dbReference type="Pfam" id="PF04199">
    <property type="entry name" value="Cyclase"/>
    <property type="match status" value="1"/>
</dbReference>
<keyword evidence="2" id="KW-1185">Reference proteome</keyword>
<proteinExistence type="predicted"/>
<protein>
    <submittedName>
        <fullName evidence="1">Cyclase family protein</fullName>
    </submittedName>
</protein>
<dbReference type="Gene3D" id="3.50.30.50">
    <property type="entry name" value="Putative cyclase"/>
    <property type="match status" value="1"/>
</dbReference>
<dbReference type="RefSeq" id="WP_071139804.1">
    <property type="nucleotide sequence ID" value="NZ_CP035282.1"/>
</dbReference>
<dbReference type="AlphaFoldDB" id="A0A410Q9D6"/>